<keyword evidence="2" id="KW-1185">Reference proteome</keyword>
<comment type="caution">
    <text evidence="1">The sequence shown here is derived from an EMBL/GenBank/DDBJ whole genome shotgun (WGS) entry which is preliminary data.</text>
</comment>
<reference evidence="1 2" key="1">
    <citation type="submission" date="2020-03" db="EMBL/GenBank/DDBJ databases">
        <title>Sequencing the genomes of 1000 actinobacteria strains.</title>
        <authorList>
            <person name="Klenk H.-P."/>
        </authorList>
    </citation>
    <scope>NUCLEOTIDE SEQUENCE [LARGE SCALE GENOMIC DNA]</scope>
    <source>
        <strain evidence="1 2">DSM 45685</strain>
    </source>
</reference>
<gene>
    <name evidence="1" type="ORF">FHU38_001151</name>
</gene>
<sequence>MATHPGLLIAETSQGFTPTERFEVDGWLGQVFEDRLG</sequence>
<dbReference type="Proteomes" id="UP000545493">
    <property type="component" value="Unassembled WGS sequence"/>
</dbReference>
<protein>
    <submittedName>
        <fullName evidence="1">Uncharacterized protein</fullName>
    </submittedName>
</protein>
<accession>A0A7X5UN62</accession>
<dbReference type="EMBL" id="JAAOYM010000001">
    <property type="protein sequence ID" value="NIJ10807.1"/>
    <property type="molecule type" value="Genomic_DNA"/>
</dbReference>
<evidence type="ECO:0000313" key="2">
    <source>
        <dbReference type="Proteomes" id="UP000545493"/>
    </source>
</evidence>
<organism evidence="1 2">
    <name type="scientific">Saccharomonospora amisosensis</name>
    <dbReference type="NCBI Taxonomy" id="1128677"/>
    <lineage>
        <taxon>Bacteria</taxon>
        <taxon>Bacillati</taxon>
        <taxon>Actinomycetota</taxon>
        <taxon>Actinomycetes</taxon>
        <taxon>Pseudonocardiales</taxon>
        <taxon>Pseudonocardiaceae</taxon>
        <taxon>Saccharomonospora</taxon>
    </lineage>
</organism>
<proteinExistence type="predicted"/>
<name>A0A7X5UN62_9PSEU</name>
<dbReference type="AlphaFoldDB" id="A0A7X5UN62"/>
<evidence type="ECO:0000313" key="1">
    <source>
        <dbReference type="EMBL" id="NIJ10807.1"/>
    </source>
</evidence>